<keyword evidence="1 11" id="KW-0813">Transport</keyword>
<dbReference type="InterPro" id="IPR028987">
    <property type="entry name" value="ATP_synth_B-like_membr_sf"/>
</dbReference>
<protein>
    <recommendedName>
        <fullName evidence="11">ATP synthase subunit b</fullName>
    </recommendedName>
    <alternativeName>
        <fullName evidence="11">ATP synthase F(0) sector subunit b</fullName>
    </alternativeName>
    <alternativeName>
        <fullName evidence="11">ATPase subunit I</fullName>
    </alternativeName>
    <alternativeName>
        <fullName evidence="11">F-type ATPase subunit b</fullName>
        <shortName evidence="11">F-ATPase subunit b</shortName>
    </alternativeName>
</protein>
<dbReference type="HAMAP" id="MF_01398">
    <property type="entry name" value="ATP_synth_b_bprime"/>
    <property type="match status" value="1"/>
</dbReference>
<evidence type="ECO:0000256" key="5">
    <source>
        <dbReference type="ARBA" id="ARBA00022989"/>
    </source>
</evidence>
<evidence type="ECO:0000256" key="10">
    <source>
        <dbReference type="ARBA" id="ARBA00037847"/>
    </source>
</evidence>
<evidence type="ECO:0000256" key="6">
    <source>
        <dbReference type="ARBA" id="ARBA00023065"/>
    </source>
</evidence>
<evidence type="ECO:0000256" key="7">
    <source>
        <dbReference type="ARBA" id="ARBA00023136"/>
    </source>
</evidence>
<feature type="coiled-coil region" evidence="13">
    <location>
        <begin position="55"/>
        <end position="136"/>
    </location>
</feature>
<dbReference type="PANTHER" id="PTHR34264:SF3">
    <property type="entry name" value="ATP SYNTHASE SUBUNIT B, CHLOROPLASTIC"/>
    <property type="match status" value="1"/>
</dbReference>
<comment type="similarity">
    <text evidence="11 12">Belongs to the ATPase B chain family.</text>
</comment>
<comment type="caution">
    <text evidence="14">The sequence shown here is derived from an EMBL/GenBank/DDBJ whole genome shotgun (WGS) entry which is preliminary data.</text>
</comment>
<dbReference type="Proteomes" id="UP000830835">
    <property type="component" value="Unassembled WGS sequence"/>
</dbReference>
<evidence type="ECO:0000256" key="9">
    <source>
        <dbReference type="ARBA" id="ARBA00025198"/>
    </source>
</evidence>
<keyword evidence="6 11" id="KW-0406">Ion transport</keyword>
<dbReference type="NCBIfam" id="NF005606">
    <property type="entry name" value="PRK07352.1"/>
    <property type="match status" value="1"/>
</dbReference>
<evidence type="ECO:0000256" key="4">
    <source>
        <dbReference type="ARBA" id="ARBA00022781"/>
    </source>
</evidence>
<keyword evidence="5 11" id="KW-1133">Transmembrane helix</keyword>
<keyword evidence="2 11" id="KW-0138">CF(0)</keyword>
<evidence type="ECO:0000313" key="14">
    <source>
        <dbReference type="EMBL" id="MCJ2543266.1"/>
    </source>
</evidence>
<proteinExistence type="inferred from homology"/>
<keyword evidence="7 11" id="KW-0472">Membrane</keyword>
<gene>
    <name evidence="11" type="primary">atpF</name>
    <name evidence="14" type="ORF">JX360_10155</name>
</gene>
<dbReference type="Pfam" id="PF00430">
    <property type="entry name" value="ATP-synt_B"/>
    <property type="match status" value="1"/>
</dbReference>
<accession>A0ABT0CBY9</accession>
<dbReference type="EMBL" id="JAFIRA010000024">
    <property type="protein sequence ID" value="MCJ2543266.1"/>
    <property type="molecule type" value="Genomic_DNA"/>
</dbReference>
<evidence type="ECO:0000256" key="8">
    <source>
        <dbReference type="ARBA" id="ARBA00023310"/>
    </source>
</evidence>
<dbReference type="SUPFAM" id="SSF81573">
    <property type="entry name" value="F1F0 ATP synthase subunit B, membrane domain"/>
    <property type="match status" value="1"/>
</dbReference>
<sequence length="183" mass="21011">MPSWILAVAEPVAEAMELLEDSEEGDLFAKVLDSNLVNIAIILILLFILGRKVVGEALAKRREAILEELQQAEHRKQEAIEKLADQQQKLAQAQQEAERILRQAEANAEARRQELLEQADREIERLRATAEKDVSTEQERVLQELRRQIVRQALSKVEQELPQHLTDQVQQRLIDQGIQMIAR</sequence>
<keyword evidence="3 11" id="KW-0812">Transmembrane</keyword>
<reference evidence="14" key="1">
    <citation type="submission" date="2021-02" db="EMBL/GenBank/DDBJ databases">
        <title>The CRISPR/cas machinery reduction and long-range gene transfer in the hot spring cyanobacterium Synechococcus.</title>
        <authorList>
            <person name="Dvorak P."/>
            <person name="Jahodarova E."/>
            <person name="Hasler P."/>
            <person name="Poulickova A."/>
        </authorList>
    </citation>
    <scope>NUCLEOTIDE SEQUENCE</scope>
    <source>
        <strain evidence="14">Rupite</strain>
    </source>
</reference>
<evidence type="ECO:0000256" key="2">
    <source>
        <dbReference type="ARBA" id="ARBA00022547"/>
    </source>
</evidence>
<dbReference type="CDD" id="cd06503">
    <property type="entry name" value="ATP-synt_Fo_b"/>
    <property type="match status" value="1"/>
</dbReference>
<evidence type="ECO:0000313" key="15">
    <source>
        <dbReference type="Proteomes" id="UP000830835"/>
    </source>
</evidence>
<evidence type="ECO:0000256" key="13">
    <source>
        <dbReference type="SAM" id="Coils"/>
    </source>
</evidence>
<keyword evidence="13" id="KW-0175">Coiled coil</keyword>
<feature type="transmembrane region" description="Helical" evidence="11">
    <location>
        <begin position="36"/>
        <end position="54"/>
    </location>
</feature>
<evidence type="ECO:0000256" key="1">
    <source>
        <dbReference type="ARBA" id="ARBA00022448"/>
    </source>
</evidence>
<dbReference type="InterPro" id="IPR002146">
    <property type="entry name" value="ATP_synth_b/b'su_bac/chlpt"/>
</dbReference>
<keyword evidence="8 11" id="KW-0066">ATP synthesis</keyword>
<comment type="subcellular location">
    <subcellularLocation>
        <location evidence="11">Cellular thylakoid membrane</location>
        <topology evidence="11">Single-pass membrane protein</topology>
    </subcellularLocation>
    <subcellularLocation>
        <location evidence="10">Endomembrane system</location>
        <topology evidence="10">Single-pass membrane protein</topology>
    </subcellularLocation>
</comment>
<keyword evidence="11" id="KW-0793">Thylakoid</keyword>
<evidence type="ECO:0000256" key="3">
    <source>
        <dbReference type="ARBA" id="ARBA00022692"/>
    </source>
</evidence>
<dbReference type="PANTHER" id="PTHR34264">
    <property type="entry name" value="ATP SYNTHASE SUBUNIT B, CHLOROPLASTIC"/>
    <property type="match status" value="1"/>
</dbReference>
<organism evidence="14 15">
    <name type="scientific">Thermostichus vulcanus str. 'Rupite'</name>
    <dbReference type="NCBI Taxonomy" id="2813851"/>
    <lineage>
        <taxon>Bacteria</taxon>
        <taxon>Bacillati</taxon>
        <taxon>Cyanobacteriota</taxon>
        <taxon>Cyanophyceae</taxon>
        <taxon>Thermostichales</taxon>
        <taxon>Thermostichaceae</taxon>
        <taxon>Thermostichus</taxon>
    </lineage>
</organism>
<evidence type="ECO:0000256" key="11">
    <source>
        <dbReference type="HAMAP-Rule" id="MF_01398"/>
    </source>
</evidence>
<comment type="function">
    <text evidence="11">Component of the F(0) channel, it forms part of the peripheral stalk, linking F(1) to F(0).</text>
</comment>
<keyword evidence="15" id="KW-1185">Reference proteome</keyword>
<comment type="subunit">
    <text evidence="11">F-type ATPases have 2 components, F(1) - the catalytic core - and F(0) - the membrane proton channel. F(1) has five subunits: alpha(3), beta(3), gamma(1), delta(1), epsilon(1). F(0) has four main subunits: a(1), b(1), b'(1) and c(10-14). The alpha and beta chains form an alternating ring which encloses part of the gamma chain. F(1) is attached to F(0) by a central stalk formed by the gamma and epsilon chains, while a peripheral stalk is formed by the delta, b and b' chains.</text>
</comment>
<evidence type="ECO:0000256" key="12">
    <source>
        <dbReference type="RuleBase" id="RU003848"/>
    </source>
</evidence>
<keyword evidence="4 11" id="KW-0375">Hydrogen ion transport</keyword>
<comment type="function">
    <text evidence="9 11">F(1)F(0) ATP synthase produces ATP from ADP in the presence of a proton or sodium gradient. F-type ATPases consist of two structural domains, F(1) containing the extramembraneous catalytic core and F(0) containing the membrane proton channel, linked together by a central stalk and a peripheral stalk. During catalysis, ATP synthesis in the catalytic domain of F(1) is coupled via a rotary mechanism of the central stalk subunits to proton translocation.</text>
</comment>
<name>A0ABT0CBY9_THEVL</name>